<reference evidence="2 3" key="1">
    <citation type="submission" date="2014-04" db="EMBL/GenBank/DDBJ databases">
        <authorList>
            <consortium name="DOE Joint Genome Institute"/>
            <person name="Kuo A."/>
            <person name="Kohler A."/>
            <person name="Costa M.D."/>
            <person name="Nagy L.G."/>
            <person name="Floudas D."/>
            <person name="Copeland A."/>
            <person name="Barry K.W."/>
            <person name="Cichocki N."/>
            <person name="Veneault-Fourrey C."/>
            <person name="LaButti K."/>
            <person name="Lindquist E.A."/>
            <person name="Lipzen A."/>
            <person name="Lundell T."/>
            <person name="Morin E."/>
            <person name="Murat C."/>
            <person name="Sun H."/>
            <person name="Tunlid A."/>
            <person name="Henrissat B."/>
            <person name="Grigoriev I.V."/>
            <person name="Hibbett D.S."/>
            <person name="Martin F."/>
            <person name="Nordberg H.P."/>
            <person name="Cantor M.N."/>
            <person name="Hua S.X."/>
        </authorList>
    </citation>
    <scope>NUCLEOTIDE SEQUENCE [LARGE SCALE GENOMIC DNA]</scope>
    <source>
        <strain evidence="2 3">Marx 270</strain>
    </source>
</reference>
<gene>
    <name evidence="2" type="ORF">M404DRAFT_32355</name>
</gene>
<feature type="compositionally biased region" description="Low complexity" evidence="1">
    <location>
        <begin position="239"/>
        <end position="257"/>
    </location>
</feature>
<evidence type="ECO:0000313" key="2">
    <source>
        <dbReference type="EMBL" id="KIN97377.1"/>
    </source>
</evidence>
<feature type="region of interest" description="Disordered" evidence="1">
    <location>
        <begin position="210"/>
        <end position="257"/>
    </location>
</feature>
<proteinExistence type="predicted"/>
<dbReference type="InParanoid" id="A0A0C3IKC6"/>
<dbReference type="HOGENOM" id="CLU_048923_1_0_1"/>
<dbReference type="AlphaFoldDB" id="A0A0C3IKC6"/>
<dbReference type="EMBL" id="KN832030">
    <property type="protein sequence ID" value="KIN97377.1"/>
    <property type="molecule type" value="Genomic_DNA"/>
</dbReference>
<feature type="compositionally biased region" description="Basic and acidic residues" evidence="1">
    <location>
        <begin position="106"/>
        <end position="116"/>
    </location>
</feature>
<reference evidence="3" key="2">
    <citation type="submission" date="2015-01" db="EMBL/GenBank/DDBJ databases">
        <title>Evolutionary Origins and Diversification of the Mycorrhizal Mutualists.</title>
        <authorList>
            <consortium name="DOE Joint Genome Institute"/>
            <consortium name="Mycorrhizal Genomics Consortium"/>
            <person name="Kohler A."/>
            <person name="Kuo A."/>
            <person name="Nagy L.G."/>
            <person name="Floudas D."/>
            <person name="Copeland A."/>
            <person name="Barry K.W."/>
            <person name="Cichocki N."/>
            <person name="Veneault-Fourrey C."/>
            <person name="LaButti K."/>
            <person name="Lindquist E.A."/>
            <person name="Lipzen A."/>
            <person name="Lundell T."/>
            <person name="Morin E."/>
            <person name="Murat C."/>
            <person name="Riley R."/>
            <person name="Ohm R."/>
            <person name="Sun H."/>
            <person name="Tunlid A."/>
            <person name="Henrissat B."/>
            <person name="Grigoriev I.V."/>
            <person name="Hibbett D.S."/>
            <person name="Martin F."/>
        </authorList>
    </citation>
    <scope>NUCLEOTIDE SEQUENCE [LARGE SCALE GENOMIC DNA]</scope>
    <source>
        <strain evidence="3">Marx 270</strain>
    </source>
</reference>
<feature type="region of interest" description="Disordered" evidence="1">
    <location>
        <begin position="94"/>
        <end position="143"/>
    </location>
</feature>
<organism evidence="2 3">
    <name type="scientific">Pisolithus tinctorius Marx 270</name>
    <dbReference type="NCBI Taxonomy" id="870435"/>
    <lineage>
        <taxon>Eukaryota</taxon>
        <taxon>Fungi</taxon>
        <taxon>Dikarya</taxon>
        <taxon>Basidiomycota</taxon>
        <taxon>Agaricomycotina</taxon>
        <taxon>Agaricomycetes</taxon>
        <taxon>Agaricomycetidae</taxon>
        <taxon>Boletales</taxon>
        <taxon>Sclerodermatineae</taxon>
        <taxon>Pisolithaceae</taxon>
        <taxon>Pisolithus</taxon>
    </lineage>
</organism>
<evidence type="ECO:0000256" key="1">
    <source>
        <dbReference type="SAM" id="MobiDB-lite"/>
    </source>
</evidence>
<evidence type="ECO:0000313" key="3">
    <source>
        <dbReference type="Proteomes" id="UP000054217"/>
    </source>
</evidence>
<feature type="compositionally biased region" description="Low complexity" evidence="1">
    <location>
        <begin position="129"/>
        <end position="143"/>
    </location>
</feature>
<accession>A0A0C3IKC6</accession>
<protein>
    <submittedName>
        <fullName evidence="2">Uncharacterized protein</fullName>
    </submittedName>
</protein>
<sequence>MFICQSRTPYNQDLLPNLTWVMSIELQVGSNDEQAIQGKLAECKRDRAKAQEEAQLEAERQEQAWLKEERVHEEAEAQRLEAMCKAEEVRKAEESQQADALVGQEEGQHDIPRANNEEVEEITGPSRKTGAGEATSEEAGASSITGNQMEYLIKAVERITDNVASLAVAQKEVSRNFYQFAQSYETYVEEHFKFLVLDMPLDQCEESTFLGHDTTDEEDEDDEGLNKELEGLREEEEGQSQSESGDQASASSERSQA</sequence>
<name>A0A0C3IKC6_PISTI</name>
<keyword evidence="3" id="KW-1185">Reference proteome</keyword>
<dbReference type="Proteomes" id="UP000054217">
    <property type="component" value="Unassembled WGS sequence"/>
</dbReference>